<evidence type="ECO:0000256" key="2">
    <source>
        <dbReference type="ARBA" id="ARBA00023015"/>
    </source>
</evidence>
<evidence type="ECO:0000259" key="5">
    <source>
        <dbReference type="PROSITE" id="PS50931"/>
    </source>
</evidence>
<dbReference type="InterPro" id="IPR000847">
    <property type="entry name" value="LysR_HTH_N"/>
</dbReference>
<name>A0ABZ2RYK7_9BURK</name>
<evidence type="ECO:0000256" key="4">
    <source>
        <dbReference type="ARBA" id="ARBA00023163"/>
    </source>
</evidence>
<dbReference type="Proteomes" id="UP001456224">
    <property type="component" value="Chromosome"/>
</dbReference>
<dbReference type="InterPro" id="IPR036390">
    <property type="entry name" value="WH_DNA-bd_sf"/>
</dbReference>
<dbReference type="EMBL" id="CP148753">
    <property type="protein sequence ID" value="WXR73115.1"/>
    <property type="molecule type" value="Genomic_DNA"/>
</dbReference>
<protein>
    <submittedName>
        <fullName evidence="6">LysR family transcriptional regulator</fullName>
    </submittedName>
</protein>
<keyword evidence="3" id="KW-0238">DNA-binding</keyword>
<dbReference type="Pfam" id="PF03466">
    <property type="entry name" value="LysR_substrate"/>
    <property type="match status" value="1"/>
</dbReference>
<comment type="similarity">
    <text evidence="1">Belongs to the LysR transcriptional regulatory family.</text>
</comment>
<gene>
    <name evidence="6" type="ORF">WHX56_26310</name>
</gene>
<dbReference type="InterPro" id="IPR036388">
    <property type="entry name" value="WH-like_DNA-bd_sf"/>
</dbReference>
<dbReference type="Gene3D" id="1.10.10.10">
    <property type="entry name" value="Winged helix-like DNA-binding domain superfamily/Winged helix DNA-binding domain"/>
    <property type="match status" value="1"/>
</dbReference>
<dbReference type="SUPFAM" id="SSF53850">
    <property type="entry name" value="Periplasmic binding protein-like II"/>
    <property type="match status" value="1"/>
</dbReference>
<sequence>MDDLSRIRTFIKVVDAGSFSAAARHEFSVSSVARQVKSLEDELGIRLLNRSTRHLSLTEPGRLFYERAVAISNDLNTAKREAASFQGNVKGLLRVSLRISAGACAIVPALPKFLEQYPELTVDVSLTDERVDLIANNIDVAVWSGDLPNADIVGRQLSPSRRIVCASPAYFARAGTPAVPEDLKRHNCLLFKAPTHADIWLFERDGVSQEVKIDGNMQSSNGIALLSGALAGLGIIVVHEWMVRSDLEQGRLARVLNDYVVRPTTVEAPVHVVFPSSQGMSLKVRAFVDFLVQLFREPGLGPAVQRSTKA</sequence>
<dbReference type="SUPFAM" id="SSF46785">
    <property type="entry name" value="Winged helix' DNA-binding domain"/>
    <property type="match status" value="1"/>
</dbReference>
<evidence type="ECO:0000256" key="3">
    <source>
        <dbReference type="ARBA" id="ARBA00023125"/>
    </source>
</evidence>
<dbReference type="InterPro" id="IPR058163">
    <property type="entry name" value="LysR-type_TF_proteobact-type"/>
</dbReference>
<keyword evidence="2" id="KW-0805">Transcription regulation</keyword>
<organism evidence="6 7">
    <name type="scientific">Achromobacter veterisilvae</name>
    <dbReference type="NCBI Taxonomy" id="2069367"/>
    <lineage>
        <taxon>Bacteria</taxon>
        <taxon>Pseudomonadati</taxon>
        <taxon>Pseudomonadota</taxon>
        <taxon>Betaproteobacteria</taxon>
        <taxon>Burkholderiales</taxon>
        <taxon>Alcaligenaceae</taxon>
        <taxon>Achromobacter</taxon>
    </lineage>
</organism>
<dbReference type="PANTHER" id="PTHR30537:SF5">
    <property type="entry name" value="HTH-TYPE TRANSCRIPTIONAL ACTIVATOR TTDR-RELATED"/>
    <property type="match status" value="1"/>
</dbReference>
<dbReference type="CDD" id="cd08422">
    <property type="entry name" value="PBP2_CrgA_like"/>
    <property type="match status" value="1"/>
</dbReference>
<evidence type="ECO:0000313" key="7">
    <source>
        <dbReference type="Proteomes" id="UP001456224"/>
    </source>
</evidence>
<evidence type="ECO:0000313" key="6">
    <source>
        <dbReference type="EMBL" id="WXR73115.1"/>
    </source>
</evidence>
<accession>A0ABZ2RYK7</accession>
<keyword evidence="4" id="KW-0804">Transcription</keyword>
<evidence type="ECO:0000256" key="1">
    <source>
        <dbReference type="ARBA" id="ARBA00009437"/>
    </source>
</evidence>
<dbReference type="Gene3D" id="3.40.190.10">
    <property type="entry name" value="Periplasmic binding protein-like II"/>
    <property type="match status" value="2"/>
</dbReference>
<dbReference type="PANTHER" id="PTHR30537">
    <property type="entry name" value="HTH-TYPE TRANSCRIPTIONAL REGULATOR"/>
    <property type="match status" value="1"/>
</dbReference>
<dbReference type="PROSITE" id="PS50931">
    <property type="entry name" value="HTH_LYSR"/>
    <property type="match status" value="1"/>
</dbReference>
<proteinExistence type="inferred from homology"/>
<feature type="domain" description="HTH lysR-type" evidence="5">
    <location>
        <begin position="1"/>
        <end position="58"/>
    </location>
</feature>
<dbReference type="InterPro" id="IPR005119">
    <property type="entry name" value="LysR_subst-bd"/>
</dbReference>
<keyword evidence="7" id="KW-1185">Reference proteome</keyword>
<dbReference type="Pfam" id="PF00126">
    <property type="entry name" value="HTH_1"/>
    <property type="match status" value="1"/>
</dbReference>
<dbReference type="RefSeq" id="WP_338879408.1">
    <property type="nucleotide sequence ID" value="NZ_CP148753.1"/>
</dbReference>
<reference evidence="6 7" key="1">
    <citation type="submission" date="2024-03" db="EMBL/GenBank/DDBJ databases">
        <title>Reference genomes for the five species model microbial community.</title>
        <authorList>
            <person name="Padfield D."/>
        </authorList>
    </citation>
    <scope>NUCLEOTIDE SEQUENCE [LARGE SCALE GENOMIC DNA]</scope>
    <source>
        <strain evidence="6 7">AB1</strain>
    </source>
</reference>